<dbReference type="Ensembl" id="ENSNGAT00000032597.1">
    <property type="protein sequence ID" value="ENSNGAP00000026861.1"/>
    <property type="gene ID" value="ENSNGAG00000024373.1"/>
</dbReference>
<organism evidence="2 3">
    <name type="scientific">Nannospalax galili</name>
    <name type="common">Northern Israeli blind subterranean mole rat</name>
    <name type="synonym">Spalax galili</name>
    <dbReference type="NCBI Taxonomy" id="1026970"/>
    <lineage>
        <taxon>Eukaryota</taxon>
        <taxon>Metazoa</taxon>
        <taxon>Chordata</taxon>
        <taxon>Craniata</taxon>
        <taxon>Vertebrata</taxon>
        <taxon>Euteleostomi</taxon>
        <taxon>Mammalia</taxon>
        <taxon>Eutheria</taxon>
        <taxon>Euarchontoglires</taxon>
        <taxon>Glires</taxon>
        <taxon>Rodentia</taxon>
        <taxon>Myomorpha</taxon>
        <taxon>Muroidea</taxon>
        <taxon>Spalacidae</taxon>
        <taxon>Spalacinae</taxon>
        <taxon>Nannospalax</taxon>
    </lineage>
</organism>
<feature type="domain" description="Uroporphyrinogen decarboxylase (URO-D)" evidence="1">
    <location>
        <begin position="32"/>
        <end position="41"/>
    </location>
</feature>
<evidence type="ECO:0000313" key="2">
    <source>
        <dbReference type="Ensembl" id="ENSNGAP00000026861.1"/>
    </source>
</evidence>
<dbReference type="GO" id="GO:0005829">
    <property type="term" value="C:cytosol"/>
    <property type="evidence" value="ECO:0007669"/>
    <property type="project" value="TreeGrafter"/>
</dbReference>
<dbReference type="GeneTree" id="ENSGT00390000018302"/>
<proteinExistence type="predicted"/>
<dbReference type="GO" id="GO:0006783">
    <property type="term" value="P:heme biosynthetic process"/>
    <property type="evidence" value="ECO:0007669"/>
    <property type="project" value="TreeGrafter"/>
</dbReference>
<evidence type="ECO:0000259" key="1">
    <source>
        <dbReference type="PROSITE" id="PS00906"/>
    </source>
</evidence>
<protein>
    <recommendedName>
        <fullName evidence="1">Uroporphyrinogen decarboxylase (URO-D) domain-containing protein</fullName>
    </recommendedName>
</protein>
<dbReference type="Pfam" id="PF01208">
    <property type="entry name" value="URO-D"/>
    <property type="match status" value="2"/>
</dbReference>
<dbReference type="Proteomes" id="UP000694381">
    <property type="component" value="Unassembled WGS sequence"/>
</dbReference>
<dbReference type="InterPro" id="IPR038071">
    <property type="entry name" value="UROD/MetE-like_sf"/>
</dbReference>
<dbReference type="InterPro" id="IPR000257">
    <property type="entry name" value="Uroporphyrinogen_deCOase"/>
</dbReference>
<dbReference type="PANTHER" id="PTHR21091:SF169">
    <property type="entry name" value="UROPORPHYRINOGEN DECARBOXYLASE"/>
    <property type="match status" value="1"/>
</dbReference>
<name>A0A8C6WDU0_NANGA</name>
<dbReference type="PROSITE" id="PS00906">
    <property type="entry name" value="UROD_1"/>
    <property type="match status" value="1"/>
</dbReference>
<evidence type="ECO:0000313" key="3">
    <source>
        <dbReference type="Proteomes" id="UP000694381"/>
    </source>
</evidence>
<keyword evidence="3" id="KW-1185">Reference proteome</keyword>
<dbReference type="SUPFAM" id="SSF51726">
    <property type="entry name" value="UROD/MetE-like"/>
    <property type="match status" value="1"/>
</dbReference>
<reference evidence="2" key="1">
    <citation type="submission" date="2025-08" db="UniProtKB">
        <authorList>
            <consortium name="Ensembl"/>
        </authorList>
    </citation>
    <scope>IDENTIFICATION</scope>
</reference>
<accession>A0A8C6WDU0</accession>
<sequence length="267" mass="30376">MEAKGLVLQSFLELNNDVFLPAAWGEEIDYTPVWCMRQAGRYLPELRETWAAQDFFSTCRSPEACRFPLDAAIIFSDILAALGMEVTMVLGKGPSFPKPLREERDLECLHSRDPEVVVSELGYVFHSSAMAQVKRWLYHQPSHKLFRILTDALAPIYEGWAAEDRPGTVPMIIFAKDGHFVLEELVVRLDWTVAPKKARDNLDPCALCASEEEIDWLVQQMLDDFGPQRYIATLGHGLYPDMDPEHVGAFVDALQKHSHLLRQNFQS</sequence>
<dbReference type="PANTHER" id="PTHR21091">
    <property type="entry name" value="METHYLTETRAHYDROFOLATE:HOMOCYSTEINE METHYLTRANSFERASE RELATED"/>
    <property type="match status" value="1"/>
</dbReference>
<dbReference type="Gene3D" id="3.20.20.210">
    <property type="match status" value="2"/>
</dbReference>
<dbReference type="AlphaFoldDB" id="A0A8C6WDU0"/>
<dbReference type="GO" id="GO:0004853">
    <property type="term" value="F:uroporphyrinogen decarboxylase activity"/>
    <property type="evidence" value="ECO:0007669"/>
    <property type="project" value="InterPro"/>
</dbReference>
<reference evidence="2" key="2">
    <citation type="submission" date="2025-09" db="UniProtKB">
        <authorList>
            <consortium name="Ensembl"/>
        </authorList>
    </citation>
    <scope>IDENTIFICATION</scope>
</reference>